<dbReference type="AlphaFoldDB" id="A0A023FFG9"/>
<feature type="domain" description="BPTI/Kunitz inhibitor" evidence="2">
    <location>
        <begin position="55"/>
        <end position="110"/>
    </location>
</feature>
<evidence type="ECO:0000313" key="3">
    <source>
        <dbReference type="EMBL" id="JAC19709.1"/>
    </source>
</evidence>
<protein>
    <submittedName>
        <fullName evidence="3">Putative tick kunitz 1</fullName>
    </submittedName>
</protein>
<name>A0A023FFG9_AMBCJ</name>
<dbReference type="InterPro" id="IPR002223">
    <property type="entry name" value="Kunitz_BPTI"/>
</dbReference>
<dbReference type="Gene3D" id="4.10.410.10">
    <property type="entry name" value="Pancreatic trypsin inhibitor Kunitz domain"/>
    <property type="match status" value="1"/>
</dbReference>
<feature type="signal peptide" evidence="1">
    <location>
        <begin position="1"/>
        <end position="33"/>
    </location>
</feature>
<evidence type="ECO:0000259" key="2">
    <source>
        <dbReference type="PROSITE" id="PS50279"/>
    </source>
</evidence>
<feature type="chain" id="PRO_5001516600" evidence="1">
    <location>
        <begin position="34"/>
        <end position="185"/>
    </location>
</feature>
<sequence length="185" mass="21706">MLIASVGNRAKAMILSFLLQLLCLYGMTLDCYATAPKAEKRDDILPRALTQDPRCNMRIKPKTEGCIEGLIERYSYNKKTGKCVDYYVNEDCFQKDVNEFETRLECYETCNRTSTCLENDTPPTQTNKRKNPLYYYDPEDDFCVEASPYIAGNKFWPEKNLFRSQRRCIKECKPEHKQNRRNLPH</sequence>
<dbReference type="SUPFAM" id="SSF57362">
    <property type="entry name" value="BPTI-like"/>
    <property type="match status" value="2"/>
</dbReference>
<organism evidence="3">
    <name type="scientific">Amblyomma cajennense</name>
    <name type="common">Cayenne tick</name>
    <name type="synonym">Acarus cajennensis</name>
    <dbReference type="NCBI Taxonomy" id="34607"/>
    <lineage>
        <taxon>Eukaryota</taxon>
        <taxon>Metazoa</taxon>
        <taxon>Ecdysozoa</taxon>
        <taxon>Arthropoda</taxon>
        <taxon>Chelicerata</taxon>
        <taxon>Arachnida</taxon>
        <taxon>Acari</taxon>
        <taxon>Parasitiformes</taxon>
        <taxon>Ixodida</taxon>
        <taxon>Ixodoidea</taxon>
        <taxon>Ixodidae</taxon>
        <taxon>Amblyomminae</taxon>
        <taxon>Amblyomma</taxon>
    </lineage>
</organism>
<evidence type="ECO:0000256" key="1">
    <source>
        <dbReference type="SAM" id="SignalP"/>
    </source>
</evidence>
<dbReference type="PROSITE" id="PS50279">
    <property type="entry name" value="BPTI_KUNITZ_2"/>
    <property type="match status" value="1"/>
</dbReference>
<reference evidence="3" key="1">
    <citation type="submission" date="2014-03" db="EMBL/GenBank/DDBJ databases">
        <title>The sialotranscriptome of Amblyomma triste, Amblyomma parvum and Amblyomma cajennense ticks, uncovered by 454-based RNA-seq.</title>
        <authorList>
            <person name="Garcia G.R."/>
            <person name="Gardinassi L.G."/>
            <person name="Ribeiro J.M."/>
            <person name="Anatriello E."/>
            <person name="Ferreira B.R."/>
            <person name="Moreira H.N."/>
            <person name="Mafra C."/>
            <person name="Olegario M.M."/>
            <person name="Szabo P.J."/>
            <person name="Miranda-Santos I.K."/>
            <person name="Maruyama S.R."/>
        </authorList>
    </citation>
    <scope>NUCLEOTIDE SEQUENCE</scope>
    <source>
        <strain evidence="3">Uberlandia</strain>
        <tissue evidence="3">Salivary glands</tissue>
    </source>
</reference>
<keyword evidence="1" id="KW-0732">Signal</keyword>
<dbReference type="GO" id="GO:0004867">
    <property type="term" value="F:serine-type endopeptidase inhibitor activity"/>
    <property type="evidence" value="ECO:0007669"/>
    <property type="project" value="InterPro"/>
</dbReference>
<accession>A0A023FFG9</accession>
<dbReference type="InterPro" id="IPR036880">
    <property type="entry name" value="Kunitz_BPTI_sf"/>
</dbReference>
<proteinExistence type="evidence at transcript level"/>
<dbReference type="EMBL" id="GBBK01004773">
    <property type="protein sequence ID" value="JAC19709.1"/>
    <property type="molecule type" value="mRNA"/>
</dbReference>